<keyword evidence="4 9" id="KW-0156">Chromatin regulator</keyword>
<keyword evidence="8 9" id="KW-0539">Nucleus</keyword>
<feature type="compositionally biased region" description="Polar residues" evidence="10">
    <location>
        <begin position="151"/>
        <end position="170"/>
    </location>
</feature>
<keyword evidence="7 9" id="KW-0804">Transcription</keyword>
<evidence type="ECO:0000256" key="5">
    <source>
        <dbReference type="ARBA" id="ARBA00023015"/>
    </source>
</evidence>
<dbReference type="KEGG" id="uma:UMAG_04384"/>
<evidence type="ECO:0000256" key="10">
    <source>
        <dbReference type="SAM" id="MobiDB-lite"/>
    </source>
</evidence>
<evidence type="ECO:0000256" key="4">
    <source>
        <dbReference type="ARBA" id="ARBA00022853"/>
    </source>
</evidence>
<evidence type="ECO:0000256" key="3">
    <source>
        <dbReference type="ARBA" id="ARBA00018504"/>
    </source>
</evidence>
<accession>A0A0D1CKB6</accession>
<dbReference type="OMA" id="YLQCTAS"/>
<comment type="function">
    <text evidence="9">Component of the NuA4 histone acetyltransferase complex which is involved in transcriptional activation of selected genes principally by acetylation of nucleosomal histone H4 and H2A. The NuA4 complex is also involved in DNA repair.</text>
</comment>
<dbReference type="GO" id="GO:0035267">
    <property type="term" value="C:NuA4 histone acetyltransferase complex"/>
    <property type="evidence" value="ECO:0000318"/>
    <property type="project" value="GO_Central"/>
</dbReference>
<dbReference type="GO" id="GO:0006281">
    <property type="term" value="P:DNA repair"/>
    <property type="evidence" value="ECO:0007669"/>
    <property type="project" value="UniProtKB-UniRule"/>
</dbReference>
<name>A0A0D1CKB6_MYCMD</name>
<dbReference type="PANTHER" id="PTHR13476">
    <property type="entry name" value="CHROMATIN MODIFICATION-RELATED PROTEIN MEAF6"/>
    <property type="match status" value="1"/>
</dbReference>
<dbReference type="OrthoDB" id="440324at2759"/>
<dbReference type="Proteomes" id="UP000000561">
    <property type="component" value="Chromosome 14"/>
</dbReference>
<dbReference type="RefSeq" id="XP_011391086.1">
    <property type="nucleotide sequence ID" value="XM_011392784.1"/>
</dbReference>
<dbReference type="GO" id="GO:0005634">
    <property type="term" value="C:nucleus"/>
    <property type="evidence" value="ECO:0007669"/>
    <property type="project" value="UniProtKB-SubCell"/>
</dbReference>
<keyword evidence="9" id="KW-0227">DNA damage</keyword>
<reference evidence="11 12" key="1">
    <citation type="journal article" date="2006" name="Nature">
        <title>Insights from the genome of the biotrophic fungal plant pathogen Ustilago maydis.</title>
        <authorList>
            <person name="Kamper J."/>
            <person name="Kahmann R."/>
            <person name="Bolker M."/>
            <person name="Ma L.J."/>
            <person name="Brefort T."/>
            <person name="Saville B.J."/>
            <person name="Banuett F."/>
            <person name="Kronstad J.W."/>
            <person name="Gold S.E."/>
            <person name="Muller O."/>
            <person name="Perlin M.H."/>
            <person name="Wosten H.A."/>
            <person name="de Vries R."/>
            <person name="Ruiz-Herrera J."/>
            <person name="Reynaga-Pena C.G."/>
            <person name="Snetselaar K."/>
            <person name="McCann M."/>
            <person name="Perez-Martin J."/>
            <person name="Feldbrugge M."/>
            <person name="Basse C.W."/>
            <person name="Steinberg G."/>
            <person name="Ibeas J.I."/>
            <person name="Holloman W."/>
            <person name="Guzman P."/>
            <person name="Farman M."/>
            <person name="Stajich J.E."/>
            <person name="Sentandreu R."/>
            <person name="Gonzalez-Prieto J.M."/>
            <person name="Kennell J.C."/>
            <person name="Molina L."/>
            <person name="Schirawski J."/>
            <person name="Mendoza-Mendoza A."/>
            <person name="Greilinger D."/>
            <person name="Munch K."/>
            <person name="Rossel N."/>
            <person name="Scherer M."/>
            <person name="Vranes M."/>
            <person name="Ladendorf O."/>
            <person name="Vincon V."/>
            <person name="Fuchs U."/>
            <person name="Sandrock B."/>
            <person name="Meng S."/>
            <person name="Ho E.C."/>
            <person name="Cahill M.J."/>
            <person name="Boyce K.J."/>
            <person name="Klose J."/>
            <person name="Klosterman S.J."/>
            <person name="Deelstra H.J."/>
            <person name="Ortiz-Castellanos L."/>
            <person name="Li W."/>
            <person name="Sanchez-Alonso P."/>
            <person name="Schreier P.H."/>
            <person name="Hauser-Hahn I."/>
            <person name="Vaupel M."/>
            <person name="Koopmann E."/>
            <person name="Friedrich G."/>
            <person name="Voss H."/>
            <person name="Schluter T."/>
            <person name="Margolis J."/>
            <person name="Platt D."/>
            <person name="Swimmer C."/>
            <person name="Gnirke A."/>
            <person name="Chen F."/>
            <person name="Vysotskaia V."/>
            <person name="Mannhaupt G."/>
            <person name="Guldener U."/>
            <person name="Munsterkotter M."/>
            <person name="Haase D."/>
            <person name="Oesterheld M."/>
            <person name="Mewes H.W."/>
            <person name="Mauceli E.W."/>
            <person name="DeCaprio D."/>
            <person name="Wade C.M."/>
            <person name="Butler J."/>
            <person name="Young S."/>
            <person name="Jaffe D.B."/>
            <person name="Calvo S."/>
            <person name="Nusbaum C."/>
            <person name="Galagan J."/>
            <person name="Birren B.W."/>
        </authorList>
    </citation>
    <scope>NUCLEOTIDE SEQUENCE [LARGE SCALE GENOMIC DNA]</scope>
    <source>
        <strain evidence="12">DSM 14603 / FGSC 9021 / UM521</strain>
    </source>
</reference>
<proteinExistence type="inferred from homology"/>
<dbReference type="VEuPathDB" id="FungiDB:UMAG_04384"/>
<dbReference type="InParanoid" id="A0A0D1CKB6"/>
<feature type="compositionally biased region" description="Basic and acidic residues" evidence="10">
    <location>
        <begin position="138"/>
        <end position="150"/>
    </location>
</feature>
<dbReference type="eggNOG" id="KOG3856">
    <property type="taxonomic scope" value="Eukaryota"/>
</dbReference>
<dbReference type="InterPro" id="IPR015418">
    <property type="entry name" value="Eaf6"/>
</dbReference>
<comment type="subunit">
    <text evidence="9">Component of the NuA4 histone acetyltransferase complex.</text>
</comment>
<comment type="subcellular location">
    <subcellularLocation>
        <location evidence="1 9">Nucleus</location>
    </subcellularLocation>
</comment>
<evidence type="ECO:0000256" key="7">
    <source>
        <dbReference type="ARBA" id="ARBA00023163"/>
    </source>
</evidence>
<protein>
    <recommendedName>
        <fullName evidence="3 9">Chromatin modification-related protein EAF6</fullName>
    </recommendedName>
</protein>
<feature type="compositionally biased region" description="Basic and acidic residues" evidence="10">
    <location>
        <begin position="199"/>
        <end position="208"/>
    </location>
</feature>
<dbReference type="EMBL" id="CM003153">
    <property type="protein sequence ID" value="KIS67283.1"/>
    <property type="molecule type" value="Genomic_DNA"/>
</dbReference>
<evidence type="ECO:0000313" key="11">
    <source>
        <dbReference type="EMBL" id="KIS67283.1"/>
    </source>
</evidence>
<dbReference type="STRING" id="237631.A0A0D1CKB6"/>
<feature type="compositionally biased region" description="Low complexity" evidence="10">
    <location>
        <begin position="216"/>
        <end position="230"/>
    </location>
</feature>
<dbReference type="GO" id="GO:0006325">
    <property type="term" value="P:chromatin organization"/>
    <property type="evidence" value="ECO:0007669"/>
    <property type="project" value="UniProtKB-KW"/>
</dbReference>
<gene>
    <name evidence="11" type="ORF">UMAG_04384</name>
</gene>
<evidence type="ECO:0000313" key="12">
    <source>
        <dbReference type="Proteomes" id="UP000000561"/>
    </source>
</evidence>
<dbReference type="AlphaFoldDB" id="A0A0D1CKB6"/>
<feature type="compositionally biased region" description="Low complexity" evidence="10">
    <location>
        <begin position="257"/>
        <end position="267"/>
    </location>
</feature>
<sequence>MAPTAMGASSTGVGGVAVNGAGGSTSGDAPGSLEEATQRYQTTKLGLRTGLANKRLIDRSLVDLESQIYLFEGSYLQCTASSGGNIVKGFDGYLKNSSTSTATARTAHPTLLADIPLEDRIFSLSSATYQKSLEFKANESLTEQERDSDITPKSSKNSTTPADLASSTPTPVIKKSKKDKDTASTSAATNTPSVKKKKDKDATKENERSATPQIKNTPAAGKNADAANRASTPTKSIAPAGGKAATTSKLKRKLTDATTSAATASTTKPVKRKKDED</sequence>
<comment type="similarity">
    <text evidence="2 9">Belongs to the EAF6 family.</text>
</comment>
<keyword evidence="9" id="KW-0234">DNA repair</keyword>
<keyword evidence="5 9" id="KW-0805">Transcription regulation</keyword>
<keyword evidence="12" id="KW-1185">Reference proteome</keyword>
<keyword evidence="6" id="KW-0175">Coiled coil</keyword>
<organism evidence="11 12">
    <name type="scientific">Mycosarcoma maydis</name>
    <name type="common">Corn smut fungus</name>
    <name type="synonym">Ustilago maydis</name>
    <dbReference type="NCBI Taxonomy" id="5270"/>
    <lineage>
        <taxon>Eukaryota</taxon>
        <taxon>Fungi</taxon>
        <taxon>Dikarya</taxon>
        <taxon>Basidiomycota</taxon>
        <taxon>Ustilaginomycotina</taxon>
        <taxon>Ustilaginomycetes</taxon>
        <taxon>Ustilaginales</taxon>
        <taxon>Ustilaginaceae</taxon>
        <taxon>Mycosarcoma</taxon>
    </lineage>
</organism>
<evidence type="ECO:0000256" key="6">
    <source>
        <dbReference type="ARBA" id="ARBA00023054"/>
    </source>
</evidence>
<dbReference type="GeneID" id="23564585"/>
<evidence type="ECO:0000256" key="9">
    <source>
        <dbReference type="RuleBase" id="RU368022"/>
    </source>
</evidence>
<evidence type="ECO:0000256" key="8">
    <source>
        <dbReference type="ARBA" id="ARBA00023242"/>
    </source>
</evidence>
<feature type="region of interest" description="Disordered" evidence="10">
    <location>
        <begin position="138"/>
        <end position="277"/>
    </location>
</feature>
<evidence type="ECO:0000256" key="1">
    <source>
        <dbReference type="ARBA" id="ARBA00004123"/>
    </source>
</evidence>
<evidence type="ECO:0000256" key="2">
    <source>
        <dbReference type="ARBA" id="ARBA00010916"/>
    </source>
</evidence>
<dbReference type="Pfam" id="PF09340">
    <property type="entry name" value="NuA4"/>
    <property type="match status" value="1"/>
</dbReference>